<dbReference type="Proteomes" id="UP001066276">
    <property type="component" value="Chromosome 1_2"/>
</dbReference>
<proteinExistence type="predicted"/>
<feature type="compositionally biased region" description="Basic and acidic residues" evidence="1">
    <location>
        <begin position="104"/>
        <end position="125"/>
    </location>
</feature>
<protein>
    <submittedName>
        <fullName evidence="2">Uncharacterized protein</fullName>
    </submittedName>
</protein>
<dbReference type="AlphaFoldDB" id="A0AAV7VZL7"/>
<sequence length="143" mass="16145">MKRQADAQCHAMPSGLKLGDLVLVRKLQITNIPKSDSHFMSQHLKTTNIKGLMITAVASSFSTTRNSSHFREFRTSDEEEGESWPDEERTSLCKDTGEPMEATPPKREGPLRTKEAGEEKHHGKESPCPMRVSRNPKRLTEEL</sequence>
<reference evidence="2" key="1">
    <citation type="journal article" date="2022" name="bioRxiv">
        <title>Sequencing and chromosome-scale assembly of the giantPleurodeles waltlgenome.</title>
        <authorList>
            <person name="Brown T."/>
            <person name="Elewa A."/>
            <person name="Iarovenko S."/>
            <person name="Subramanian E."/>
            <person name="Araus A.J."/>
            <person name="Petzold A."/>
            <person name="Susuki M."/>
            <person name="Suzuki K.-i.T."/>
            <person name="Hayashi T."/>
            <person name="Toyoda A."/>
            <person name="Oliveira C."/>
            <person name="Osipova E."/>
            <person name="Leigh N.D."/>
            <person name="Simon A."/>
            <person name="Yun M.H."/>
        </authorList>
    </citation>
    <scope>NUCLEOTIDE SEQUENCE</scope>
    <source>
        <strain evidence="2">20211129_DDA</strain>
        <tissue evidence="2">Liver</tissue>
    </source>
</reference>
<keyword evidence="3" id="KW-1185">Reference proteome</keyword>
<comment type="caution">
    <text evidence="2">The sequence shown here is derived from an EMBL/GenBank/DDBJ whole genome shotgun (WGS) entry which is preliminary data.</text>
</comment>
<accession>A0AAV7VZL7</accession>
<feature type="compositionally biased region" description="Basic and acidic residues" evidence="1">
    <location>
        <begin position="86"/>
        <end position="97"/>
    </location>
</feature>
<dbReference type="EMBL" id="JANPWB010000002">
    <property type="protein sequence ID" value="KAJ1207140.1"/>
    <property type="molecule type" value="Genomic_DNA"/>
</dbReference>
<evidence type="ECO:0000313" key="2">
    <source>
        <dbReference type="EMBL" id="KAJ1207140.1"/>
    </source>
</evidence>
<feature type="region of interest" description="Disordered" evidence="1">
    <location>
        <begin position="61"/>
        <end position="143"/>
    </location>
</feature>
<evidence type="ECO:0000313" key="3">
    <source>
        <dbReference type="Proteomes" id="UP001066276"/>
    </source>
</evidence>
<organism evidence="2 3">
    <name type="scientific">Pleurodeles waltl</name>
    <name type="common">Iberian ribbed newt</name>
    <dbReference type="NCBI Taxonomy" id="8319"/>
    <lineage>
        <taxon>Eukaryota</taxon>
        <taxon>Metazoa</taxon>
        <taxon>Chordata</taxon>
        <taxon>Craniata</taxon>
        <taxon>Vertebrata</taxon>
        <taxon>Euteleostomi</taxon>
        <taxon>Amphibia</taxon>
        <taxon>Batrachia</taxon>
        <taxon>Caudata</taxon>
        <taxon>Salamandroidea</taxon>
        <taxon>Salamandridae</taxon>
        <taxon>Pleurodelinae</taxon>
        <taxon>Pleurodeles</taxon>
    </lineage>
</organism>
<name>A0AAV7VZL7_PLEWA</name>
<gene>
    <name evidence="2" type="ORF">NDU88_002532</name>
</gene>
<evidence type="ECO:0000256" key="1">
    <source>
        <dbReference type="SAM" id="MobiDB-lite"/>
    </source>
</evidence>